<name>A0A8T0WI72_PANVG</name>
<dbReference type="Proteomes" id="UP000823388">
    <property type="component" value="Chromosome 2K"/>
</dbReference>
<organism evidence="1 2">
    <name type="scientific">Panicum virgatum</name>
    <name type="common">Blackwell switchgrass</name>
    <dbReference type="NCBI Taxonomy" id="38727"/>
    <lineage>
        <taxon>Eukaryota</taxon>
        <taxon>Viridiplantae</taxon>
        <taxon>Streptophyta</taxon>
        <taxon>Embryophyta</taxon>
        <taxon>Tracheophyta</taxon>
        <taxon>Spermatophyta</taxon>
        <taxon>Magnoliopsida</taxon>
        <taxon>Liliopsida</taxon>
        <taxon>Poales</taxon>
        <taxon>Poaceae</taxon>
        <taxon>PACMAD clade</taxon>
        <taxon>Panicoideae</taxon>
        <taxon>Panicodae</taxon>
        <taxon>Paniceae</taxon>
        <taxon>Panicinae</taxon>
        <taxon>Panicum</taxon>
        <taxon>Panicum sect. Hiantes</taxon>
    </lineage>
</organism>
<accession>A0A8T0WI72</accession>
<evidence type="ECO:0000313" key="2">
    <source>
        <dbReference type="Proteomes" id="UP000823388"/>
    </source>
</evidence>
<sequence>MQGRQDELIISMVIKPSNQLKITFLEAKDITDLGTLKASKILVPDLKRRVAPWVIMTLLQKRLGTQTCHNQVSIALVDTISLKCSLVWNQVYIICRCSCNWIVNTLLFSKNDFLCDEINWIDVASSVPAFVMYIVDKACEFVM</sequence>
<comment type="caution">
    <text evidence="1">The sequence shown here is derived from an EMBL/GenBank/DDBJ whole genome shotgun (WGS) entry which is preliminary data.</text>
</comment>
<reference evidence="1" key="1">
    <citation type="submission" date="2020-05" db="EMBL/GenBank/DDBJ databases">
        <title>WGS assembly of Panicum virgatum.</title>
        <authorList>
            <person name="Lovell J.T."/>
            <person name="Jenkins J."/>
            <person name="Shu S."/>
            <person name="Juenger T.E."/>
            <person name="Schmutz J."/>
        </authorList>
    </citation>
    <scope>NUCLEOTIDE SEQUENCE</scope>
    <source>
        <strain evidence="1">AP13</strain>
    </source>
</reference>
<dbReference type="AlphaFoldDB" id="A0A8T0WI72"/>
<proteinExistence type="predicted"/>
<dbReference type="EMBL" id="CM029039">
    <property type="protein sequence ID" value="KAG2642819.1"/>
    <property type="molecule type" value="Genomic_DNA"/>
</dbReference>
<dbReference type="PANTHER" id="PTHR37764">
    <property type="entry name" value="KETOSE/ALDOSE ISOMERASE, PUTATIVE (MOG1/PSBP/DUF1795-LIKE PHOTOSYSTEM II REACTION CENTER PSBP FAMILY PROTEIN)-RELATED"/>
    <property type="match status" value="1"/>
</dbReference>
<dbReference type="GO" id="GO:0009507">
    <property type="term" value="C:chloroplast"/>
    <property type="evidence" value="ECO:0007669"/>
    <property type="project" value="TreeGrafter"/>
</dbReference>
<protein>
    <submittedName>
        <fullName evidence="1">Uncharacterized protein</fullName>
    </submittedName>
</protein>
<keyword evidence="2" id="KW-1185">Reference proteome</keyword>
<dbReference type="PANTHER" id="PTHR37764:SF1">
    <property type="entry name" value="KETOSE_ALDOSE ISOMERASE, PUTATIVE (MOG1_PSBP_DUF1795-LIKE PHOTOSYSTEM II REACTION CENTER PSBP FAMILY PROTEIN)-RELATED"/>
    <property type="match status" value="1"/>
</dbReference>
<evidence type="ECO:0000313" key="1">
    <source>
        <dbReference type="EMBL" id="KAG2642819.1"/>
    </source>
</evidence>
<gene>
    <name evidence="1" type="ORF">PVAP13_2KG129791</name>
</gene>